<name>A0A1Z5R1L5_SORBI</name>
<organism evidence="2 3">
    <name type="scientific">Sorghum bicolor</name>
    <name type="common">Sorghum</name>
    <name type="synonym">Sorghum vulgare</name>
    <dbReference type="NCBI Taxonomy" id="4558"/>
    <lineage>
        <taxon>Eukaryota</taxon>
        <taxon>Viridiplantae</taxon>
        <taxon>Streptophyta</taxon>
        <taxon>Embryophyta</taxon>
        <taxon>Tracheophyta</taxon>
        <taxon>Spermatophyta</taxon>
        <taxon>Magnoliopsida</taxon>
        <taxon>Liliopsida</taxon>
        <taxon>Poales</taxon>
        <taxon>Poaceae</taxon>
        <taxon>PACMAD clade</taxon>
        <taxon>Panicoideae</taxon>
        <taxon>Andropogonodae</taxon>
        <taxon>Andropogoneae</taxon>
        <taxon>Sorghinae</taxon>
        <taxon>Sorghum</taxon>
    </lineage>
</organism>
<sequence length="187" mass="20299">MARSTSTAAAASGLLAACAVLLLFAGQSAATTFDFPFIAIFPSVFPTGSQSPPTVRIYSKQNTGLNMAVLDGKVLWWKILAPTWVGYGYWLVNVATRQAMAPPAYGMQVQLVDFNPLINGKQWLWVPTAALDGGVFYQIKAYTQYSKALNGLGGYAYDGTVIGIYPDTPASPNTLWITSTDFPFRFY</sequence>
<feature type="chain" id="PRO_5012984108" evidence="1">
    <location>
        <begin position="31"/>
        <end position="187"/>
    </location>
</feature>
<reference evidence="2 3" key="1">
    <citation type="journal article" date="2009" name="Nature">
        <title>The Sorghum bicolor genome and the diversification of grasses.</title>
        <authorList>
            <person name="Paterson A.H."/>
            <person name="Bowers J.E."/>
            <person name="Bruggmann R."/>
            <person name="Dubchak I."/>
            <person name="Grimwood J."/>
            <person name="Gundlach H."/>
            <person name="Haberer G."/>
            <person name="Hellsten U."/>
            <person name="Mitros T."/>
            <person name="Poliakov A."/>
            <person name="Schmutz J."/>
            <person name="Spannagl M."/>
            <person name="Tang H."/>
            <person name="Wang X."/>
            <person name="Wicker T."/>
            <person name="Bharti A.K."/>
            <person name="Chapman J."/>
            <person name="Feltus F.A."/>
            <person name="Gowik U."/>
            <person name="Grigoriev I.V."/>
            <person name="Lyons E."/>
            <person name="Maher C.A."/>
            <person name="Martis M."/>
            <person name="Narechania A."/>
            <person name="Otillar R.P."/>
            <person name="Penning B.W."/>
            <person name="Salamov A.A."/>
            <person name="Wang Y."/>
            <person name="Zhang L."/>
            <person name="Carpita N.C."/>
            <person name="Freeling M."/>
            <person name="Gingle A.R."/>
            <person name="Hash C.T."/>
            <person name="Keller B."/>
            <person name="Klein P."/>
            <person name="Kresovich S."/>
            <person name="McCann M.C."/>
            <person name="Ming R."/>
            <person name="Peterson D.G."/>
            <person name="Mehboob-ur-Rahman"/>
            <person name="Ware D."/>
            <person name="Westhoff P."/>
            <person name="Mayer K.F."/>
            <person name="Messing J."/>
            <person name="Rokhsar D.S."/>
        </authorList>
    </citation>
    <scope>NUCLEOTIDE SEQUENCE [LARGE SCALE GENOMIC DNA]</scope>
    <source>
        <strain evidence="3">cv. BTx623</strain>
    </source>
</reference>
<proteinExistence type="predicted"/>
<evidence type="ECO:0000256" key="1">
    <source>
        <dbReference type="SAM" id="SignalP"/>
    </source>
</evidence>
<dbReference type="InParanoid" id="A0A1Z5R1L5"/>
<gene>
    <name evidence="2" type="ORF">SORBI_3009G015600</name>
</gene>
<dbReference type="SUPFAM" id="SSF50370">
    <property type="entry name" value="Ricin B-like lectins"/>
    <property type="match status" value="1"/>
</dbReference>
<dbReference type="Gramene" id="OQU77246">
    <property type="protein sequence ID" value="OQU77246"/>
    <property type="gene ID" value="SORBI_3009G015600"/>
</dbReference>
<feature type="signal peptide" evidence="1">
    <location>
        <begin position="1"/>
        <end position="30"/>
    </location>
</feature>
<keyword evidence="3" id="KW-1185">Reference proteome</keyword>
<dbReference type="Proteomes" id="UP000000768">
    <property type="component" value="Chromosome 9"/>
</dbReference>
<keyword evidence="1" id="KW-0732">Signal</keyword>
<dbReference type="InterPro" id="IPR035992">
    <property type="entry name" value="Ricin_B-like_lectins"/>
</dbReference>
<dbReference type="PROSITE" id="PS51257">
    <property type="entry name" value="PROKAR_LIPOPROTEIN"/>
    <property type="match status" value="1"/>
</dbReference>
<evidence type="ECO:0000313" key="2">
    <source>
        <dbReference type="EMBL" id="OQU77246.1"/>
    </source>
</evidence>
<dbReference type="AlphaFoldDB" id="A0A1Z5R1L5"/>
<accession>A0A1Z5R1L5</accession>
<dbReference type="OMA" id="PFIAIFP"/>
<reference evidence="3" key="2">
    <citation type="journal article" date="2018" name="Plant J.">
        <title>The Sorghum bicolor reference genome: improved assembly, gene annotations, a transcriptome atlas, and signatures of genome organization.</title>
        <authorList>
            <person name="McCormick R.F."/>
            <person name="Truong S.K."/>
            <person name="Sreedasyam A."/>
            <person name="Jenkins J."/>
            <person name="Shu S."/>
            <person name="Sims D."/>
            <person name="Kennedy M."/>
            <person name="Amirebrahimi M."/>
            <person name="Weers B.D."/>
            <person name="McKinley B."/>
            <person name="Mattison A."/>
            <person name="Morishige D.T."/>
            <person name="Grimwood J."/>
            <person name="Schmutz J."/>
            <person name="Mullet J.E."/>
        </authorList>
    </citation>
    <scope>NUCLEOTIDE SEQUENCE [LARGE SCALE GENOMIC DNA]</scope>
    <source>
        <strain evidence="3">cv. BTx623</strain>
    </source>
</reference>
<protein>
    <submittedName>
        <fullName evidence="2">Uncharacterized protein</fullName>
    </submittedName>
</protein>
<evidence type="ECO:0000313" key="3">
    <source>
        <dbReference type="Proteomes" id="UP000000768"/>
    </source>
</evidence>
<dbReference type="EMBL" id="CM000768">
    <property type="protein sequence ID" value="OQU77246.1"/>
    <property type="molecule type" value="Genomic_DNA"/>
</dbReference>